<gene>
    <name evidence="2" type="ORF">H3H37_10525</name>
</gene>
<dbReference type="AlphaFoldDB" id="A0A7W2ERW6"/>
<dbReference type="Proteomes" id="UP000534388">
    <property type="component" value="Unassembled WGS sequence"/>
</dbReference>
<comment type="caution">
    <text evidence="2">The sequence shown here is derived from an EMBL/GenBank/DDBJ whole genome shotgun (WGS) entry which is preliminary data.</text>
</comment>
<evidence type="ECO:0000313" key="3">
    <source>
        <dbReference type="Proteomes" id="UP000534388"/>
    </source>
</evidence>
<feature type="compositionally biased region" description="Pro residues" evidence="1">
    <location>
        <begin position="13"/>
        <end position="36"/>
    </location>
</feature>
<dbReference type="RefSeq" id="WP_182162100.1">
    <property type="nucleotide sequence ID" value="NZ_JACEZT010000005.1"/>
</dbReference>
<accession>A0A7W2ERW6</accession>
<name>A0A7W2ERW6_9BURK</name>
<organism evidence="2 3">
    <name type="scientific">Rugamonas brunnea</name>
    <dbReference type="NCBI Taxonomy" id="2758569"/>
    <lineage>
        <taxon>Bacteria</taxon>
        <taxon>Pseudomonadati</taxon>
        <taxon>Pseudomonadota</taxon>
        <taxon>Betaproteobacteria</taxon>
        <taxon>Burkholderiales</taxon>
        <taxon>Oxalobacteraceae</taxon>
        <taxon>Telluria group</taxon>
        <taxon>Rugamonas</taxon>
    </lineage>
</organism>
<feature type="region of interest" description="Disordered" evidence="1">
    <location>
        <begin position="1"/>
        <end position="47"/>
    </location>
</feature>
<evidence type="ECO:0000256" key="1">
    <source>
        <dbReference type="SAM" id="MobiDB-lite"/>
    </source>
</evidence>
<keyword evidence="3" id="KW-1185">Reference proteome</keyword>
<protein>
    <submittedName>
        <fullName evidence="2">Uncharacterized protein</fullName>
    </submittedName>
</protein>
<proteinExistence type="predicted"/>
<dbReference type="EMBL" id="JACEZT010000005">
    <property type="protein sequence ID" value="MBA5637488.1"/>
    <property type="molecule type" value="Genomic_DNA"/>
</dbReference>
<reference evidence="2 3" key="1">
    <citation type="submission" date="2020-07" db="EMBL/GenBank/DDBJ databases">
        <title>Novel species isolated from subtropical streams in China.</title>
        <authorList>
            <person name="Lu H."/>
        </authorList>
    </citation>
    <scope>NUCLEOTIDE SEQUENCE [LARGE SCALE GENOMIC DNA]</scope>
    <source>
        <strain evidence="2 3">LX20W</strain>
    </source>
</reference>
<evidence type="ECO:0000313" key="2">
    <source>
        <dbReference type="EMBL" id="MBA5637488.1"/>
    </source>
</evidence>
<sequence>MHSAAIHAHRAPDPAPVDDPVPEPPPHQPHPVPQDDPVPDHNPAALPACAGAAMPRCQMV</sequence>